<feature type="transmembrane region" description="Helical" evidence="1">
    <location>
        <begin position="6"/>
        <end position="33"/>
    </location>
</feature>
<evidence type="ECO:0000256" key="1">
    <source>
        <dbReference type="SAM" id="Phobius"/>
    </source>
</evidence>
<evidence type="ECO:0000313" key="3">
    <source>
        <dbReference type="Proteomes" id="UP001168552"/>
    </source>
</evidence>
<evidence type="ECO:0000313" key="2">
    <source>
        <dbReference type="EMBL" id="MDN4163959.1"/>
    </source>
</evidence>
<proteinExistence type="predicted"/>
<accession>A0ABT8F136</accession>
<keyword evidence="1" id="KW-0812">Transmembrane</keyword>
<comment type="caution">
    <text evidence="2">The sequence shown here is derived from an EMBL/GenBank/DDBJ whole genome shotgun (WGS) entry which is preliminary data.</text>
</comment>
<dbReference type="RefSeq" id="WP_320002488.1">
    <property type="nucleotide sequence ID" value="NZ_JAUHJS010000001.1"/>
</dbReference>
<keyword evidence="1" id="KW-1133">Transmembrane helix</keyword>
<name>A0ABT8F136_9BACT</name>
<sequence length="75" mass="8742">MKTSILLLLIISTPFISAIIITVIPFAFIYFIYSRFLGTLEFIVEQKNRKNAKSAINRNRPFDFSKLLKKDEKES</sequence>
<protein>
    <submittedName>
        <fullName evidence="2">Uncharacterized protein</fullName>
    </submittedName>
</protein>
<keyword evidence="1" id="KW-0472">Membrane</keyword>
<organism evidence="2 3">
    <name type="scientific">Shiella aurantiaca</name>
    <dbReference type="NCBI Taxonomy" id="3058365"/>
    <lineage>
        <taxon>Bacteria</taxon>
        <taxon>Pseudomonadati</taxon>
        <taxon>Bacteroidota</taxon>
        <taxon>Cytophagia</taxon>
        <taxon>Cytophagales</taxon>
        <taxon>Shiellaceae</taxon>
        <taxon>Shiella</taxon>
    </lineage>
</organism>
<dbReference type="EMBL" id="JAUHJS010000001">
    <property type="protein sequence ID" value="MDN4163959.1"/>
    <property type="molecule type" value="Genomic_DNA"/>
</dbReference>
<reference evidence="2" key="1">
    <citation type="submission" date="2023-06" db="EMBL/GenBank/DDBJ databases">
        <title>Cytophagales bacterium Strain LB-30, isolated from soil.</title>
        <authorList>
            <person name="Liu B."/>
        </authorList>
    </citation>
    <scope>NUCLEOTIDE SEQUENCE</scope>
    <source>
        <strain evidence="2">LB-30</strain>
    </source>
</reference>
<dbReference type="Proteomes" id="UP001168552">
    <property type="component" value="Unassembled WGS sequence"/>
</dbReference>
<keyword evidence="3" id="KW-1185">Reference proteome</keyword>
<gene>
    <name evidence="2" type="ORF">QWY31_00520</name>
</gene>